<sequence length="396" mass="43810">MSSPPPEKPPRKFPAPCWTQVETLVLIEAYRDRWYALRRGYLRTADWDAVAATVTSRCPDASPAKTSAQCRHKMEKLRQRYRAEKQRSLSFPGQFFSSWFFFENMDSMADGSIPPNPSNFANKKIVSKSNPNQEVSAVASGGQRSVTLGLRARNSPSPNYGSRVLNGYSPYLEDGSDEEDAGDDTDFGEGFGVRNPIDVKLVPPVFRAKKVDKIHRNFGPNFVDSNHDGGGFANHGGSGVGFRLKPPKFDTSDGGLYVKISGERFSVPKGFRTKSSGKNDGNSCSSNPDPRFLNGYPSSMGLGGGNKSGGGGGKRERDPIADIVSSIKLLGEGFVKMEKMKMEMAREIEKMRIEMDMKRNELILESQRQIVDAFVTVLMEKKKRKRESTPALLPES</sequence>
<organism evidence="1 2">
    <name type="scientific">Vaccinium darrowii</name>
    <dbReference type="NCBI Taxonomy" id="229202"/>
    <lineage>
        <taxon>Eukaryota</taxon>
        <taxon>Viridiplantae</taxon>
        <taxon>Streptophyta</taxon>
        <taxon>Embryophyta</taxon>
        <taxon>Tracheophyta</taxon>
        <taxon>Spermatophyta</taxon>
        <taxon>Magnoliopsida</taxon>
        <taxon>eudicotyledons</taxon>
        <taxon>Gunneridae</taxon>
        <taxon>Pentapetalae</taxon>
        <taxon>asterids</taxon>
        <taxon>Ericales</taxon>
        <taxon>Ericaceae</taxon>
        <taxon>Vaccinioideae</taxon>
        <taxon>Vaccinieae</taxon>
        <taxon>Vaccinium</taxon>
    </lineage>
</organism>
<evidence type="ECO:0000313" key="2">
    <source>
        <dbReference type="Proteomes" id="UP000828048"/>
    </source>
</evidence>
<dbReference type="Proteomes" id="UP000828048">
    <property type="component" value="Chromosome 9"/>
</dbReference>
<proteinExistence type="predicted"/>
<comment type="caution">
    <text evidence="1">The sequence shown here is derived from an EMBL/GenBank/DDBJ whole genome shotgun (WGS) entry which is preliminary data.</text>
</comment>
<reference evidence="1 2" key="1">
    <citation type="journal article" date="2021" name="Hortic Res">
        <title>High-quality reference genome and annotation aids understanding of berry development for evergreen blueberry (Vaccinium darrowii).</title>
        <authorList>
            <person name="Yu J."/>
            <person name="Hulse-Kemp A.M."/>
            <person name="Babiker E."/>
            <person name="Staton M."/>
        </authorList>
    </citation>
    <scope>NUCLEOTIDE SEQUENCE [LARGE SCALE GENOMIC DNA]</scope>
    <source>
        <strain evidence="2">cv. NJ 8807/NJ 8810</strain>
        <tissue evidence="1">Young leaf</tissue>
    </source>
</reference>
<evidence type="ECO:0000313" key="1">
    <source>
        <dbReference type="EMBL" id="KAH7865365.1"/>
    </source>
</evidence>
<accession>A0ACB7ZID6</accession>
<protein>
    <submittedName>
        <fullName evidence="1">Uncharacterized protein</fullName>
    </submittedName>
</protein>
<name>A0ACB7ZID6_9ERIC</name>
<dbReference type="EMBL" id="CM037159">
    <property type="protein sequence ID" value="KAH7865365.1"/>
    <property type="molecule type" value="Genomic_DNA"/>
</dbReference>
<keyword evidence="2" id="KW-1185">Reference proteome</keyword>
<gene>
    <name evidence="1" type="ORF">Vadar_005661</name>
</gene>